<dbReference type="EMBL" id="UZAJ01040785">
    <property type="protein sequence ID" value="VDP16659.1"/>
    <property type="molecule type" value="Genomic_DNA"/>
</dbReference>
<organism evidence="4">
    <name type="scientific">Onchocerca flexuosa</name>
    <dbReference type="NCBI Taxonomy" id="387005"/>
    <lineage>
        <taxon>Eukaryota</taxon>
        <taxon>Metazoa</taxon>
        <taxon>Ecdysozoa</taxon>
        <taxon>Nematoda</taxon>
        <taxon>Chromadorea</taxon>
        <taxon>Rhabditida</taxon>
        <taxon>Spirurina</taxon>
        <taxon>Spiruromorpha</taxon>
        <taxon>Filarioidea</taxon>
        <taxon>Onchocercidae</taxon>
        <taxon>Onchocerca</taxon>
    </lineage>
</organism>
<name>A0A183I3N7_9BILA</name>
<feature type="transmembrane region" description="Helical" evidence="1">
    <location>
        <begin position="12"/>
        <end position="30"/>
    </location>
</feature>
<keyword evidence="1" id="KW-0812">Transmembrane</keyword>
<accession>A0A183I3N7</accession>
<keyword evidence="1" id="KW-0472">Membrane</keyword>
<evidence type="ECO:0000313" key="4">
    <source>
        <dbReference type="WBParaSite" id="OFLC_0001435701-mRNA-1"/>
    </source>
</evidence>
<dbReference type="Proteomes" id="UP000267606">
    <property type="component" value="Unassembled WGS sequence"/>
</dbReference>
<reference evidence="2 3" key="2">
    <citation type="submission" date="2018-11" db="EMBL/GenBank/DDBJ databases">
        <authorList>
            <consortium name="Pathogen Informatics"/>
        </authorList>
    </citation>
    <scope>NUCLEOTIDE SEQUENCE [LARGE SCALE GENOMIC DNA]</scope>
</reference>
<dbReference type="AlphaFoldDB" id="A0A183I3N7"/>
<keyword evidence="1" id="KW-1133">Transmembrane helix</keyword>
<dbReference type="WBParaSite" id="OFLC_0001435701-mRNA-1">
    <property type="protein sequence ID" value="OFLC_0001435701-mRNA-1"/>
    <property type="gene ID" value="OFLC_0001435701"/>
</dbReference>
<evidence type="ECO:0000313" key="2">
    <source>
        <dbReference type="EMBL" id="VDP16659.1"/>
    </source>
</evidence>
<sequence>MRLERLLTLHLLQNMMAVLIIFYSGSFFSVQKLIKSF</sequence>
<evidence type="ECO:0000313" key="3">
    <source>
        <dbReference type="Proteomes" id="UP000267606"/>
    </source>
</evidence>
<protein>
    <submittedName>
        <fullName evidence="4">CPBP family intramembrane metalloprotease</fullName>
    </submittedName>
</protein>
<gene>
    <name evidence="2" type="ORF">OFLC_LOCUS14349</name>
</gene>
<keyword evidence="3" id="KW-1185">Reference proteome</keyword>
<reference evidence="4" key="1">
    <citation type="submission" date="2016-06" db="UniProtKB">
        <authorList>
            <consortium name="WormBaseParasite"/>
        </authorList>
    </citation>
    <scope>IDENTIFICATION</scope>
</reference>
<proteinExistence type="predicted"/>
<evidence type="ECO:0000256" key="1">
    <source>
        <dbReference type="SAM" id="Phobius"/>
    </source>
</evidence>